<keyword evidence="3" id="KW-1003">Cell membrane</keyword>
<dbReference type="InterPro" id="IPR032808">
    <property type="entry name" value="DoxX"/>
</dbReference>
<keyword evidence="6" id="KW-0472">Membrane</keyword>
<dbReference type="RefSeq" id="WP_245856696.1">
    <property type="nucleotide sequence ID" value="NZ_CP022521.1"/>
</dbReference>
<proteinExistence type="inferred from homology"/>
<dbReference type="AlphaFoldDB" id="A0A221W260"/>
<evidence type="ECO:0000256" key="2">
    <source>
        <dbReference type="ARBA" id="ARBA00006679"/>
    </source>
</evidence>
<evidence type="ECO:0000256" key="5">
    <source>
        <dbReference type="ARBA" id="ARBA00022989"/>
    </source>
</evidence>
<dbReference type="PANTHER" id="PTHR33452:SF1">
    <property type="entry name" value="INNER MEMBRANE PROTEIN YPHA-RELATED"/>
    <property type="match status" value="1"/>
</dbReference>
<evidence type="ECO:0000256" key="4">
    <source>
        <dbReference type="ARBA" id="ARBA00022692"/>
    </source>
</evidence>
<accession>A0A221W260</accession>
<dbReference type="EMBL" id="CP022521">
    <property type="protein sequence ID" value="ASO19900.1"/>
    <property type="molecule type" value="Genomic_DNA"/>
</dbReference>
<evidence type="ECO:0000313" key="7">
    <source>
        <dbReference type="EMBL" id="ASO19900.1"/>
    </source>
</evidence>
<dbReference type="KEGG" id="ahg:AHOG_11285"/>
<dbReference type="Pfam" id="PF07681">
    <property type="entry name" value="DoxX"/>
    <property type="match status" value="1"/>
</dbReference>
<evidence type="ECO:0000313" key="8">
    <source>
        <dbReference type="Proteomes" id="UP000204221"/>
    </source>
</evidence>
<evidence type="ECO:0000256" key="6">
    <source>
        <dbReference type="ARBA" id="ARBA00023136"/>
    </source>
</evidence>
<gene>
    <name evidence="7" type="primary">yqjF</name>
    <name evidence="7" type="ORF">AHOG_11285</name>
</gene>
<protein>
    <submittedName>
        <fullName evidence="7">Inner membrane protein YqjF</fullName>
    </submittedName>
</protein>
<organism evidence="7 8">
    <name type="scientific">Actinoalloteichus hoggarensis</name>
    <dbReference type="NCBI Taxonomy" id="1470176"/>
    <lineage>
        <taxon>Bacteria</taxon>
        <taxon>Bacillati</taxon>
        <taxon>Actinomycetota</taxon>
        <taxon>Actinomycetes</taxon>
        <taxon>Pseudonocardiales</taxon>
        <taxon>Pseudonocardiaceae</taxon>
        <taxon>Actinoalloteichus</taxon>
    </lineage>
</organism>
<dbReference type="GO" id="GO:0005886">
    <property type="term" value="C:plasma membrane"/>
    <property type="evidence" value="ECO:0007669"/>
    <property type="project" value="UniProtKB-SubCell"/>
</dbReference>
<keyword evidence="4" id="KW-0812">Transmembrane</keyword>
<sequence length="157" mass="16136">MTPGDLTTMKSFALLRDLVLLAARLGLGIVMIAHGWQKFSEWGIDGTAASFEGMGIPLPGLAAWFAALVEFGGGIALVVGLAVPIVGVLVAANMAGAWLFVHTGNGIFVSEGGFELVLVIIVGALLLAVHGAGAFSIDRFLAPLVTRAGRNRVPADA</sequence>
<name>A0A221W260_9PSEU</name>
<keyword evidence="5" id="KW-1133">Transmembrane helix</keyword>
<dbReference type="InterPro" id="IPR051907">
    <property type="entry name" value="DoxX-like_oxidoreductase"/>
</dbReference>
<reference evidence="7 8" key="1">
    <citation type="submission" date="2017-07" db="EMBL/GenBank/DDBJ databases">
        <title>Complete genome sequence of Actinoalloteichus hoggarensis DSM 45943, type strain of Actinoalloteichus hoggarensis.</title>
        <authorList>
            <person name="Ruckert C."/>
            <person name="Nouioui I."/>
            <person name="Willmese J."/>
            <person name="van Wezel G."/>
            <person name="Klenk H.-P."/>
            <person name="Kalinowski J."/>
            <person name="Zotchev S.B."/>
        </authorList>
    </citation>
    <scope>NUCLEOTIDE SEQUENCE [LARGE SCALE GENOMIC DNA]</scope>
    <source>
        <strain evidence="7 8">DSM 45943</strain>
    </source>
</reference>
<keyword evidence="8" id="KW-1185">Reference proteome</keyword>
<evidence type="ECO:0000256" key="3">
    <source>
        <dbReference type="ARBA" id="ARBA00022475"/>
    </source>
</evidence>
<comment type="similarity">
    <text evidence="2">Belongs to the DoxX family.</text>
</comment>
<dbReference type="Proteomes" id="UP000204221">
    <property type="component" value="Chromosome"/>
</dbReference>
<comment type="subcellular location">
    <subcellularLocation>
        <location evidence="1">Cell membrane</location>
        <topology evidence="1">Multi-pass membrane protein</topology>
    </subcellularLocation>
</comment>
<evidence type="ECO:0000256" key="1">
    <source>
        <dbReference type="ARBA" id="ARBA00004651"/>
    </source>
</evidence>
<dbReference type="PANTHER" id="PTHR33452">
    <property type="entry name" value="OXIDOREDUCTASE CATD-RELATED"/>
    <property type="match status" value="1"/>
</dbReference>